<comment type="caution">
    <text evidence="2">The sequence shown here is derived from an EMBL/GenBank/DDBJ whole genome shotgun (WGS) entry which is preliminary data.</text>
</comment>
<organism evidence="2 3">
    <name type="scientific">Hymenobacter frigidus</name>
    <dbReference type="NCBI Taxonomy" id="1524095"/>
    <lineage>
        <taxon>Bacteria</taxon>
        <taxon>Pseudomonadati</taxon>
        <taxon>Bacteroidota</taxon>
        <taxon>Cytophagia</taxon>
        <taxon>Cytophagales</taxon>
        <taxon>Hymenobacteraceae</taxon>
        <taxon>Hymenobacter</taxon>
    </lineage>
</organism>
<feature type="signal peptide" evidence="1">
    <location>
        <begin position="1"/>
        <end position="34"/>
    </location>
</feature>
<gene>
    <name evidence="2" type="ORF">GCM10011495_24330</name>
</gene>
<evidence type="ECO:0000313" key="2">
    <source>
        <dbReference type="EMBL" id="GGH86831.1"/>
    </source>
</evidence>
<keyword evidence="3" id="KW-1185">Reference proteome</keyword>
<accession>A0ABQ2A904</accession>
<reference evidence="3" key="1">
    <citation type="journal article" date="2019" name="Int. J. Syst. Evol. Microbiol.">
        <title>The Global Catalogue of Microorganisms (GCM) 10K type strain sequencing project: providing services to taxonomists for standard genome sequencing and annotation.</title>
        <authorList>
            <consortium name="The Broad Institute Genomics Platform"/>
            <consortium name="The Broad Institute Genome Sequencing Center for Infectious Disease"/>
            <person name="Wu L."/>
            <person name="Ma J."/>
        </authorList>
    </citation>
    <scope>NUCLEOTIDE SEQUENCE [LARGE SCALE GENOMIC DNA]</scope>
    <source>
        <strain evidence="3">CGMCC 1.14966</strain>
    </source>
</reference>
<sequence>MKIKHYFPHFLIVAALAWATPLLPALLVGTGAQAAATTITGFTLVNADTDQDIFDLTPGIVLDLATLPTNLNIRANTDLDPVSSVVFALTGPQNQSITENVVPYSLFSDLLGDYFAWTPPIGSYTLLATPYEGTDGTGASGGPLTLNFTVTNSVGFVSSLVLVNADTDQDIMTITPDMVLDLATLPTPNLNIRANTSPATVGSVQFDLVGRQPQFNIENLVPYALVSDFQGNYPAWTPLSGPYRLTITPFSGANGSGVAGSVFTITFDVANSPALPVRLTAFAAEAQGSAAVLLRWATATEENNREFVVQRSLNGREFTAIGTVAGRGNTTTPQAYTFTDRELPTRQALLYYRLRQVDTDGTATFSPVRTVNPKTEPGKVALHIMAPDQPGLALRYQFTGPMLGSEQVEMYSIMGQRLGKSRLAADGTGSIPVEGLAAGTYVLHLVSESGHYARRFVLP</sequence>
<proteinExistence type="predicted"/>
<evidence type="ECO:0008006" key="4">
    <source>
        <dbReference type="Google" id="ProtNLM"/>
    </source>
</evidence>
<feature type="chain" id="PRO_5046927778" description="T9SS type A sorting domain-containing protein" evidence="1">
    <location>
        <begin position="35"/>
        <end position="459"/>
    </location>
</feature>
<protein>
    <recommendedName>
        <fullName evidence="4">T9SS type A sorting domain-containing protein</fullName>
    </recommendedName>
</protein>
<dbReference type="Proteomes" id="UP000637774">
    <property type="component" value="Unassembled WGS sequence"/>
</dbReference>
<dbReference type="RefSeq" id="WP_188562342.1">
    <property type="nucleotide sequence ID" value="NZ_BMGY01000021.1"/>
</dbReference>
<dbReference type="Gene3D" id="2.60.40.10">
    <property type="entry name" value="Immunoglobulins"/>
    <property type="match status" value="1"/>
</dbReference>
<dbReference type="InterPro" id="IPR013783">
    <property type="entry name" value="Ig-like_fold"/>
</dbReference>
<name>A0ABQ2A904_9BACT</name>
<evidence type="ECO:0000256" key="1">
    <source>
        <dbReference type="SAM" id="SignalP"/>
    </source>
</evidence>
<keyword evidence="1" id="KW-0732">Signal</keyword>
<evidence type="ECO:0000313" key="3">
    <source>
        <dbReference type="Proteomes" id="UP000637774"/>
    </source>
</evidence>
<dbReference type="EMBL" id="BMGY01000021">
    <property type="protein sequence ID" value="GGH86831.1"/>
    <property type="molecule type" value="Genomic_DNA"/>
</dbReference>